<evidence type="ECO:0000256" key="11">
    <source>
        <dbReference type="ARBA" id="ARBA00022692"/>
    </source>
</evidence>
<evidence type="ECO:0000256" key="6">
    <source>
        <dbReference type="ARBA" id="ARBA00012487"/>
    </source>
</evidence>
<evidence type="ECO:0000256" key="3">
    <source>
        <dbReference type="ARBA" id="ARBA00005119"/>
    </source>
</evidence>
<comment type="subcellular location">
    <subcellularLocation>
        <location evidence="2">Cell membrane</location>
        <topology evidence="2">Multi-pass membrane protein</topology>
    </subcellularLocation>
</comment>
<dbReference type="RefSeq" id="WP_185678478.1">
    <property type="nucleotide sequence ID" value="NZ_JACLAX010000004.1"/>
</dbReference>
<dbReference type="EMBL" id="JACLAX010000004">
    <property type="protein sequence ID" value="MBC2668585.1"/>
    <property type="molecule type" value="Genomic_DNA"/>
</dbReference>
<accession>A0A7X1FX23</accession>
<keyword evidence="13 19" id="KW-1133">Transmembrane helix</keyword>
<keyword evidence="15 19" id="KW-0472">Membrane</keyword>
<evidence type="ECO:0000313" key="20">
    <source>
        <dbReference type="EMBL" id="MBC2668585.1"/>
    </source>
</evidence>
<evidence type="ECO:0000256" key="5">
    <source>
        <dbReference type="ARBA" id="ARBA00010185"/>
    </source>
</evidence>
<evidence type="ECO:0000256" key="18">
    <source>
        <dbReference type="RuleBase" id="RU003938"/>
    </source>
</evidence>
<dbReference type="Pfam" id="PF01148">
    <property type="entry name" value="CTP_transf_1"/>
    <property type="match status" value="1"/>
</dbReference>
<evidence type="ECO:0000256" key="19">
    <source>
        <dbReference type="SAM" id="Phobius"/>
    </source>
</evidence>
<keyword evidence="10 18" id="KW-0808">Transferase</keyword>
<comment type="catalytic activity">
    <reaction evidence="1 18">
        <text>a 1,2-diacyl-sn-glycero-3-phosphate + CTP + H(+) = a CDP-1,2-diacyl-sn-glycerol + diphosphate</text>
        <dbReference type="Rhea" id="RHEA:16229"/>
        <dbReference type="ChEBI" id="CHEBI:15378"/>
        <dbReference type="ChEBI" id="CHEBI:33019"/>
        <dbReference type="ChEBI" id="CHEBI:37563"/>
        <dbReference type="ChEBI" id="CHEBI:58332"/>
        <dbReference type="ChEBI" id="CHEBI:58608"/>
        <dbReference type="EC" id="2.7.7.41"/>
    </reaction>
</comment>
<dbReference type="AlphaFoldDB" id="A0A7X1FX23"/>
<evidence type="ECO:0000256" key="8">
    <source>
        <dbReference type="ARBA" id="ARBA00022475"/>
    </source>
</evidence>
<feature type="transmembrane region" description="Helical" evidence="19">
    <location>
        <begin position="196"/>
        <end position="219"/>
    </location>
</feature>
<keyword evidence="16" id="KW-0594">Phospholipid biosynthesis</keyword>
<dbReference type="PROSITE" id="PS01315">
    <property type="entry name" value="CDS"/>
    <property type="match status" value="1"/>
</dbReference>
<dbReference type="PANTHER" id="PTHR46382">
    <property type="entry name" value="PHOSPHATIDATE CYTIDYLYLTRANSFERASE"/>
    <property type="match status" value="1"/>
</dbReference>
<reference evidence="20 21" key="1">
    <citation type="submission" date="2020-08" db="EMBL/GenBank/DDBJ databases">
        <title>The genome sequence of type strain Novosphingobium piscinae KCTC 42194.</title>
        <authorList>
            <person name="Liu Y."/>
        </authorList>
    </citation>
    <scope>NUCLEOTIDE SEQUENCE [LARGE SCALE GENOMIC DNA]</scope>
    <source>
        <strain evidence="20 21">KCTC 42194</strain>
    </source>
</reference>
<evidence type="ECO:0000313" key="21">
    <source>
        <dbReference type="Proteomes" id="UP000551327"/>
    </source>
</evidence>
<dbReference type="InterPro" id="IPR000374">
    <property type="entry name" value="PC_trans"/>
</dbReference>
<keyword evidence="17" id="KW-1208">Phospholipid metabolism</keyword>
<comment type="similarity">
    <text evidence="5 18">Belongs to the CDS family.</text>
</comment>
<evidence type="ECO:0000256" key="10">
    <source>
        <dbReference type="ARBA" id="ARBA00022679"/>
    </source>
</evidence>
<name>A0A7X1FX23_9SPHN</name>
<evidence type="ECO:0000256" key="1">
    <source>
        <dbReference type="ARBA" id="ARBA00001698"/>
    </source>
</evidence>
<keyword evidence="21" id="KW-1185">Reference proteome</keyword>
<comment type="pathway">
    <text evidence="4">Lipid metabolism.</text>
</comment>
<comment type="pathway">
    <text evidence="3 18">Phospholipid metabolism; CDP-diacylglycerol biosynthesis; CDP-diacylglycerol from sn-glycerol 3-phosphate: step 3/3.</text>
</comment>
<keyword evidence="12 18" id="KW-0548">Nucleotidyltransferase</keyword>
<evidence type="ECO:0000256" key="13">
    <source>
        <dbReference type="ARBA" id="ARBA00022989"/>
    </source>
</evidence>
<evidence type="ECO:0000256" key="16">
    <source>
        <dbReference type="ARBA" id="ARBA00023209"/>
    </source>
</evidence>
<evidence type="ECO:0000256" key="4">
    <source>
        <dbReference type="ARBA" id="ARBA00005189"/>
    </source>
</evidence>
<feature type="transmembrane region" description="Helical" evidence="19">
    <location>
        <begin position="93"/>
        <end position="112"/>
    </location>
</feature>
<evidence type="ECO:0000256" key="2">
    <source>
        <dbReference type="ARBA" id="ARBA00004651"/>
    </source>
</evidence>
<evidence type="ECO:0000256" key="17">
    <source>
        <dbReference type="ARBA" id="ARBA00023264"/>
    </source>
</evidence>
<dbReference type="GO" id="GO:0005886">
    <property type="term" value="C:plasma membrane"/>
    <property type="evidence" value="ECO:0007669"/>
    <property type="project" value="UniProtKB-SubCell"/>
</dbReference>
<feature type="transmembrane region" description="Helical" evidence="19">
    <location>
        <begin position="132"/>
        <end position="150"/>
    </location>
</feature>
<dbReference type="UniPathway" id="UPA00557">
    <property type="reaction ID" value="UER00614"/>
</dbReference>
<feature type="transmembrane region" description="Helical" evidence="19">
    <location>
        <begin position="67"/>
        <end position="87"/>
    </location>
</feature>
<dbReference type="PANTHER" id="PTHR46382:SF1">
    <property type="entry name" value="PHOSPHATIDATE CYTIDYLYLTRANSFERASE"/>
    <property type="match status" value="1"/>
</dbReference>
<evidence type="ECO:0000256" key="14">
    <source>
        <dbReference type="ARBA" id="ARBA00023098"/>
    </source>
</evidence>
<keyword evidence="9" id="KW-0444">Lipid biosynthesis</keyword>
<organism evidence="20 21">
    <name type="scientific">Novosphingobium piscinae</name>
    <dbReference type="NCBI Taxonomy" id="1507448"/>
    <lineage>
        <taxon>Bacteria</taxon>
        <taxon>Pseudomonadati</taxon>
        <taxon>Pseudomonadota</taxon>
        <taxon>Alphaproteobacteria</taxon>
        <taxon>Sphingomonadales</taxon>
        <taxon>Sphingomonadaceae</taxon>
        <taxon>Novosphingobium</taxon>
    </lineage>
</organism>
<dbReference type="Proteomes" id="UP000551327">
    <property type="component" value="Unassembled WGS sequence"/>
</dbReference>
<gene>
    <name evidence="20" type="ORF">H7F53_05460</name>
</gene>
<feature type="transmembrane region" description="Helical" evidence="19">
    <location>
        <begin position="37"/>
        <end position="60"/>
    </location>
</feature>
<keyword evidence="8" id="KW-1003">Cell membrane</keyword>
<keyword evidence="14" id="KW-0443">Lipid metabolism</keyword>
<dbReference type="GO" id="GO:0016024">
    <property type="term" value="P:CDP-diacylglycerol biosynthetic process"/>
    <property type="evidence" value="ECO:0007669"/>
    <property type="project" value="UniProtKB-UniPathway"/>
</dbReference>
<protein>
    <recommendedName>
        <fullName evidence="7 18">Phosphatidate cytidylyltransferase</fullName>
        <ecNumber evidence="6 18">2.7.7.41</ecNumber>
    </recommendedName>
</protein>
<sequence>MAEPSPAKRSDLPVRTASAMVMLAVAGTALWLGGVVWAVFVGLVAAGVLLEWSRLVLAFVPGVPGRLLWHLGGLGYVGLATASLLVLRLVYGVYPVLVALGVVIAVDVWAYFFGRRFGGPKIAPSISPSKTWSGLAGGILGAMLVMYLTHQDDWRFALSGVPIAVVAQAGDFFESWMKRRAGVKDSSHLIPGHGGLFDRLDGLLAVLFVVGLSGAIGGLA</sequence>
<evidence type="ECO:0000256" key="7">
    <source>
        <dbReference type="ARBA" id="ARBA00019373"/>
    </source>
</evidence>
<dbReference type="GO" id="GO:0004605">
    <property type="term" value="F:phosphatidate cytidylyltransferase activity"/>
    <property type="evidence" value="ECO:0007669"/>
    <property type="project" value="UniProtKB-EC"/>
</dbReference>
<dbReference type="EC" id="2.7.7.41" evidence="6 18"/>
<evidence type="ECO:0000256" key="15">
    <source>
        <dbReference type="ARBA" id="ARBA00023136"/>
    </source>
</evidence>
<proteinExistence type="inferred from homology"/>
<evidence type="ECO:0000256" key="9">
    <source>
        <dbReference type="ARBA" id="ARBA00022516"/>
    </source>
</evidence>
<comment type="caution">
    <text evidence="20">The sequence shown here is derived from an EMBL/GenBank/DDBJ whole genome shotgun (WGS) entry which is preliminary data.</text>
</comment>
<evidence type="ECO:0000256" key="12">
    <source>
        <dbReference type="ARBA" id="ARBA00022695"/>
    </source>
</evidence>
<keyword evidence="11 18" id="KW-0812">Transmembrane</keyword>